<keyword evidence="1" id="KW-0863">Zinc-finger</keyword>
<dbReference type="SUPFAM" id="SSF57756">
    <property type="entry name" value="Retrovirus zinc finger-like domains"/>
    <property type="match status" value="1"/>
</dbReference>
<accession>A0A2I0HP04</accession>
<dbReference type="Proteomes" id="UP000233551">
    <property type="component" value="Unassembled WGS sequence"/>
</dbReference>
<proteinExistence type="predicted"/>
<feature type="region of interest" description="Disordered" evidence="2">
    <location>
        <begin position="173"/>
        <end position="206"/>
    </location>
</feature>
<feature type="compositionally biased region" description="Basic and acidic residues" evidence="2">
    <location>
        <begin position="63"/>
        <end position="72"/>
    </location>
</feature>
<dbReference type="PROSITE" id="PS50158">
    <property type="entry name" value="ZF_CCHC"/>
    <property type="match status" value="1"/>
</dbReference>
<name>A0A2I0HP04_PUNGR</name>
<evidence type="ECO:0000256" key="1">
    <source>
        <dbReference type="PROSITE-ProRule" id="PRU00047"/>
    </source>
</evidence>
<dbReference type="InterPro" id="IPR036875">
    <property type="entry name" value="Znf_CCHC_sf"/>
</dbReference>
<dbReference type="InterPro" id="IPR001878">
    <property type="entry name" value="Znf_CCHC"/>
</dbReference>
<evidence type="ECO:0000256" key="2">
    <source>
        <dbReference type="SAM" id="MobiDB-lite"/>
    </source>
</evidence>
<keyword evidence="5" id="KW-1185">Reference proteome</keyword>
<dbReference type="STRING" id="22663.A0A2I0HP04"/>
<keyword evidence="1" id="KW-0479">Metal-binding</keyword>
<sequence length="543" mass="61842">MMMQAEEEGLRDNSKAQQQMPPTHSFNGNGNSMYFFSQPEGKYCYYDVCDCGDYDVCHKKKREPPYSEEATKNIDSTPPEPDVDLSLSIPKKKKKKAKEAERKKKEERNEVQETSPTEVPSASTPNPEDEEEEVKKAFMVSSKENPISSFLKKSCQADQMIVFSSMHIYEEPYDSSQEEEIEPSEAVSEDSSWKTEESEDSYPSLKMMGRGLGVEDPDENVRKYLYLHFKHMVHLFYELGANISLKCHVCNRSGHCAKNCPSTPKRGIKLVQQLENAIGISLKKDEVELLFSLDEEVGLASIAVLEVLTNFDFDFSEPESDSCYVAAEMTEDINLVNSVPHVPVSVYSSKYTKPIEVIAILDTRVAQIIMNPEVLSKEYCKPYTKHFSISSSEVFSTHLKSKPIKIQFFPGCSLIIKVLGSTLPRKDIVIGWDIITEMAKLIMMPEGVLFKQYFQLYVQTLLLFMAQQSEIEKLVNGLKEKSCADSHQEFLKKCPHPLWKSEQFYVRLPFKKNEDINPIKDNHSGMSPKHQQLASSECVDLLQ</sequence>
<protein>
    <recommendedName>
        <fullName evidence="3">CCHC-type domain-containing protein</fullName>
    </recommendedName>
</protein>
<comment type="caution">
    <text evidence="4">The sequence shown here is derived from an EMBL/GenBank/DDBJ whole genome shotgun (WGS) entry which is preliminary data.</text>
</comment>
<feature type="compositionally biased region" description="Basic and acidic residues" evidence="2">
    <location>
        <begin position="98"/>
        <end position="111"/>
    </location>
</feature>
<feature type="domain" description="CCHC-type" evidence="3">
    <location>
        <begin position="246"/>
        <end position="262"/>
    </location>
</feature>
<evidence type="ECO:0000313" key="5">
    <source>
        <dbReference type="Proteomes" id="UP000233551"/>
    </source>
</evidence>
<keyword evidence="1" id="KW-0862">Zinc</keyword>
<feature type="compositionally biased region" description="Polar residues" evidence="2">
    <location>
        <begin position="112"/>
        <end position="126"/>
    </location>
</feature>
<dbReference type="AlphaFoldDB" id="A0A2I0HP04"/>
<dbReference type="GO" id="GO:0003676">
    <property type="term" value="F:nucleic acid binding"/>
    <property type="evidence" value="ECO:0007669"/>
    <property type="project" value="InterPro"/>
</dbReference>
<dbReference type="GO" id="GO:0008270">
    <property type="term" value="F:zinc ion binding"/>
    <property type="evidence" value="ECO:0007669"/>
    <property type="project" value="UniProtKB-KW"/>
</dbReference>
<evidence type="ECO:0000259" key="3">
    <source>
        <dbReference type="PROSITE" id="PS50158"/>
    </source>
</evidence>
<organism evidence="4 5">
    <name type="scientific">Punica granatum</name>
    <name type="common">Pomegranate</name>
    <dbReference type="NCBI Taxonomy" id="22663"/>
    <lineage>
        <taxon>Eukaryota</taxon>
        <taxon>Viridiplantae</taxon>
        <taxon>Streptophyta</taxon>
        <taxon>Embryophyta</taxon>
        <taxon>Tracheophyta</taxon>
        <taxon>Spermatophyta</taxon>
        <taxon>Magnoliopsida</taxon>
        <taxon>eudicotyledons</taxon>
        <taxon>Gunneridae</taxon>
        <taxon>Pentapetalae</taxon>
        <taxon>rosids</taxon>
        <taxon>malvids</taxon>
        <taxon>Myrtales</taxon>
        <taxon>Lythraceae</taxon>
        <taxon>Punica</taxon>
    </lineage>
</organism>
<gene>
    <name evidence="4" type="ORF">CRG98_046184</name>
</gene>
<feature type="region of interest" description="Disordered" evidence="2">
    <location>
        <begin position="1"/>
        <end position="29"/>
    </location>
</feature>
<feature type="compositionally biased region" description="Acidic residues" evidence="2">
    <location>
        <begin position="173"/>
        <end position="183"/>
    </location>
</feature>
<feature type="compositionally biased region" description="Polar residues" evidence="2">
    <location>
        <begin position="15"/>
        <end position="29"/>
    </location>
</feature>
<feature type="region of interest" description="Disordered" evidence="2">
    <location>
        <begin position="61"/>
        <end position="134"/>
    </location>
</feature>
<reference evidence="4 5" key="1">
    <citation type="submission" date="2017-11" db="EMBL/GenBank/DDBJ databases">
        <title>De-novo sequencing of pomegranate (Punica granatum L.) genome.</title>
        <authorList>
            <person name="Akparov Z."/>
            <person name="Amiraslanov A."/>
            <person name="Hajiyeva S."/>
            <person name="Abbasov M."/>
            <person name="Kaur K."/>
            <person name="Hamwieh A."/>
            <person name="Solovyev V."/>
            <person name="Salamov A."/>
            <person name="Braich B."/>
            <person name="Kosarev P."/>
            <person name="Mahmoud A."/>
            <person name="Hajiyev E."/>
            <person name="Babayeva S."/>
            <person name="Izzatullayeva V."/>
            <person name="Mammadov A."/>
            <person name="Mammadov A."/>
            <person name="Sharifova S."/>
            <person name="Ojaghi J."/>
            <person name="Eynullazada K."/>
            <person name="Bayramov B."/>
            <person name="Abdulazimova A."/>
            <person name="Shahmuradov I."/>
        </authorList>
    </citation>
    <scope>NUCLEOTIDE SEQUENCE [LARGE SCALE GENOMIC DNA]</scope>
    <source>
        <strain evidence="5">cv. AG2017</strain>
        <tissue evidence="4">Leaf</tissue>
    </source>
</reference>
<feature type="region of interest" description="Disordered" evidence="2">
    <location>
        <begin position="519"/>
        <end position="543"/>
    </location>
</feature>
<evidence type="ECO:0000313" key="4">
    <source>
        <dbReference type="EMBL" id="PKI33421.1"/>
    </source>
</evidence>
<dbReference type="EMBL" id="PGOL01006631">
    <property type="protein sequence ID" value="PKI33421.1"/>
    <property type="molecule type" value="Genomic_DNA"/>
</dbReference>